<dbReference type="InterPro" id="IPR000515">
    <property type="entry name" value="MetI-like"/>
</dbReference>
<keyword evidence="2 7" id="KW-0813">Transport</keyword>
<keyword evidence="4 7" id="KW-0812">Transmembrane</keyword>
<feature type="transmembrane region" description="Helical" evidence="7">
    <location>
        <begin position="18"/>
        <end position="40"/>
    </location>
</feature>
<name>A0A2K2FMH3_9CLOT</name>
<feature type="transmembrane region" description="Helical" evidence="7">
    <location>
        <begin position="150"/>
        <end position="169"/>
    </location>
</feature>
<feature type="domain" description="ABC transmembrane type-1" evidence="8">
    <location>
        <begin position="79"/>
        <end position="269"/>
    </location>
</feature>
<keyword evidence="3" id="KW-1003">Cell membrane</keyword>
<comment type="subcellular location">
    <subcellularLocation>
        <location evidence="1 7">Cell membrane</location>
        <topology evidence="1 7">Multi-pass membrane protein</topology>
    </subcellularLocation>
</comment>
<evidence type="ECO:0000313" key="10">
    <source>
        <dbReference type="Proteomes" id="UP000236151"/>
    </source>
</evidence>
<evidence type="ECO:0000256" key="1">
    <source>
        <dbReference type="ARBA" id="ARBA00004651"/>
    </source>
</evidence>
<feature type="transmembrane region" description="Helical" evidence="7">
    <location>
        <begin position="248"/>
        <end position="269"/>
    </location>
</feature>
<dbReference type="Pfam" id="PF00528">
    <property type="entry name" value="BPD_transp_1"/>
    <property type="match status" value="1"/>
</dbReference>
<dbReference type="OrthoDB" id="9787837at2"/>
<accession>A0A2K2FMH3</accession>
<evidence type="ECO:0000256" key="3">
    <source>
        <dbReference type="ARBA" id="ARBA00022475"/>
    </source>
</evidence>
<keyword evidence="5 7" id="KW-1133">Transmembrane helix</keyword>
<dbReference type="Gene3D" id="1.10.3720.10">
    <property type="entry name" value="MetI-like"/>
    <property type="match status" value="1"/>
</dbReference>
<proteinExistence type="inferred from homology"/>
<gene>
    <name evidence="9" type="ORF">CDQ84_01105</name>
</gene>
<keyword evidence="6 7" id="KW-0472">Membrane</keyword>
<evidence type="ECO:0000256" key="4">
    <source>
        <dbReference type="ARBA" id="ARBA00022692"/>
    </source>
</evidence>
<dbReference type="InterPro" id="IPR035906">
    <property type="entry name" value="MetI-like_sf"/>
</dbReference>
<feature type="transmembrane region" description="Helical" evidence="7">
    <location>
        <begin position="78"/>
        <end position="102"/>
    </location>
</feature>
<keyword evidence="10" id="KW-1185">Reference proteome</keyword>
<evidence type="ECO:0000256" key="7">
    <source>
        <dbReference type="RuleBase" id="RU363032"/>
    </source>
</evidence>
<dbReference type="GO" id="GO:0005886">
    <property type="term" value="C:plasma membrane"/>
    <property type="evidence" value="ECO:0007669"/>
    <property type="project" value="UniProtKB-SubCell"/>
</dbReference>
<evidence type="ECO:0000256" key="6">
    <source>
        <dbReference type="ARBA" id="ARBA00023136"/>
    </source>
</evidence>
<dbReference type="PANTHER" id="PTHR43744">
    <property type="entry name" value="ABC TRANSPORTER PERMEASE PROTEIN MG189-RELATED-RELATED"/>
    <property type="match status" value="1"/>
</dbReference>
<dbReference type="Proteomes" id="UP000236151">
    <property type="component" value="Unassembled WGS sequence"/>
</dbReference>
<comment type="similarity">
    <text evidence="7">Belongs to the binding-protein-dependent transport system permease family.</text>
</comment>
<dbReference type="SUPFAM" id="SSF161098">
    <property type="entry name" value="MetI-like"/>
    <property type="match status" value="1"/>
</dbReference>
<feature type="transmembrane region" description="Helical" evidence="7">
    <location>
        <begin position="190"/>
        <end position="212"/>
    </location>
</feature>
<feature type="transmembrane region" description="Helical" evidence="7">
    <location>
        <begin position="114"/>
        <end position="138"/>
    </location>
</feature>
<dbReference type="KEGG" id="cthd:CDO33_04630"/>
<evidence type="ECO:0000256" key="5">
    <source>
        <dbReference type="ARBA" id="ARBA00022989"/>
    </source>
</evidence>
<dbReference type="GO" id="GO:0055085">
    <property type="term" value="P:transmembrane transport"/>
    <property type="evidence" value="ECO:0007669"/>
    <property type="project" value="InterPro"/>
</dbReference>
<evidence type="ECO:0000256" key="2">
    <source>
        <dbReference type="ARBA" id="ARBA00022448"/>
    </source>
</evidence>
<evidence type="ECO:0000313" key="9">
    <source>
        <dbReference type="EMBL" id="PNU01424.1"/>
    </source>
</evidence>
<reference evidence="9 10" key="1">
    <citation type="submission" date="2017-06" db="EMBL/GenBank/DDBJ databases">
        <title>Investigating the central metabolism of Clostridium thermosuccinogenes.</title>
        <authorList>
            <person name="Koendjbiharie J.G."/>
            <person name="van Kranenburg R."/>
        </authorList>
    </citation>
    <scope>NUCLEOTIDE SEQUENCE [LARGE SCALE GENOMIC DNA]</scope>
    <source>
        <strain evidence="9 10">DSM 5806</strain>
    </source>
</reference>
<protein>
    <submittedName>
        <fullName evidence="9">Sugar ABC transporter permease</fullName>
    </submittedName>
</protein>
<sequence>MIGHAQQRRNWMRKLRRFLSHAVVILFCGIFIVPFVWMLLTSFKSQQEIYANPPTIFPKEFYWHNYVDVFTKIPYMKYVGNTLIISLSAVLGQIISSTMVAYSMSKIEWFGKKYFFPLIIGTMMIPYQVTMIPLYMIFKNLEFTGTYWPLILPNFFGSAYYIFLLRQFFITIPNSLIESATIDGASDARVYFQIMIPLCKPAITTVAIFTFMGNWSDFMGPLLYLNKAEMYTISIGLQAFVQTHYIEWGLLLAASAIFTVPIIILFFMAQRYFIEGITITGIKG</sequence>
<comment type="caution">
    <text evidence="9">The sequence shown here is derived from an EMBL/GenBank/DDBJ whole genome shotgun (WGS) entry which is preliminary data.</text>
</comment>
<organism evidence="9 10">
    <name type="scientific">Clostridium thermosuccinogenes</name>
    <dbReference type="NCBI Taxonomy" id="84032"/>
    <lineage>
        <taxon>Bacteria</taxon>
        <taxon>Bacillati</taxon>
        <taxon>Bacillota</taxon>
        <taxon>Clostridia</taxon>
        <taxon>Eubacteriales</taxon>
        <taxon>Clostridiaceae</taxon>
        <taxon>Clostridium</taxon>
    </lineage>
</organism>
<dbReference type="PROSITE" id="PS50928">
    <property type="entry name" value="ABC_TM1"/>
    <property type="match status" value="1"/>
</dbReference>
<evidence type="ECO:0000259" key="8">
    <source>
        <dbReference type="PROSITE" id="PS50928"/>
    </source>
</evidence>
<dbReference type="PANTHER" id="PTHR43744:SF6">
    <property type="entry name" value="ABC TRANSPORTER PERMEASE PROTEIN YESQ-RELATED"/>
    <property type="match status" value="1"/>
</dbReference>
<dbReference type="EMBL" id="NIOJ01000002">
    <property type="protein sequence ID" value="PNU01424.1"/>
    <property type="molecule type" value="Genomic_DNA"/>
</dbReference>
<dbReference type="AlphaFoldDB" id="A0A2K2FMH3"/>
<dbReference type="CDD" id="cd06261">
    <property type="entry name" value="TM_PBP2"/>
    <property type="match status" value="1"/>
</dbReference>